<dbReference type="CDD" id="cd03468">
    <property type="entry name" value="PolY_like"/>
    <property type="match status" value="1"/>
</dbReference>
<keyword evidence="4" id="KW-1185">Reference proteome</keyword>
<protein>
    <submittedName>
        <fullName evidence="3">DNA polymerase IV</fullName>
    </submittedName>
</protein>
<dbReference type="SUPFAM" id="SSF56672">
    <property type="entry name" value="DNA/RNA polymerases"/>
    <property type="match status" value="1"/>
</dbReference>
<evidence type="ECO:0000259" key="2">
    <source>
        <dbReference type="Pfam" id="PF00817"/>
    </source>
</evidence>
<dbReference type="InterPro" id="IPR050356">
    <property type="entry name" value="SulA_CellDiv_inhibitor"/>
</dbReference>
<dbReference type="PANTHER" id="PTHR35369">
    <property type="entry name" value="BLR3025 PROTEIN-RELATED"/>
    <property type="match status" value="1"/>
</dbReference>
<dbReference type="Proteomes" id="UP000288929">
    <property type="component" value="Chromosome"/>
</dbReference>
<dbReference type="PANTHER" id="PTHR35369:SF2">
    <property type="entry name" value="BLR3025 PROTEIN"/>
    <property type="match status" value="1"/>
</dbReference>
<dbReference type="OrthoDB" id="5244088at2"/>
<reference evidence="3 4" key="1">
    <citation type="submission" date="2019-01" db="EMBL/GenBank/DDBJ databases">
        <authorList>
            <person name="Ruckert C."/>
            <person name="Busche T."/>
            <person name="Kalinowski J."/>
        </authorList>
    </citation>
    <scope>NUCLEOTIDE SEQUENCE [LARGE SCALE GENOMIC DNA]</scope>
    <source>
        <strain evidence="3 4">136/3</strain>
    </source>
</reference>
<dbReference type="KEGG" id="cpeg:CPELA_08825"/>
<dbReference type="Pfam" id="PF00817">
    <property type="entry name" value="IMS"/>
    <property type="match status" value="1"/>
</dbReference>
<evidence type="ECO:0000313" key="3">
    <source>
        <dbReference type="EMBL" id="QAU53020.1"/>
    </source>
</evidence>
<dbReference type="RefSeq" id="WP_128890389.1">
    <property type="nucleotide sequence ID" value="NZ_BMCX01000002.1"/>
</dbReference>
<dbReference type="InterPro" id="IPR043502">
    <property type="entry name" value="DNA/RNA_pol_sf"/>
</dbReference>
<evidence type="ECO:0000256" key="1">
    <source>
        <dbReference type="ARBA" id="ARBA00022763"/>
    </source>
</evidence>
<gene>
    <name evidence="3" type="ORF">CPELA_08825</name>
</gene>
<name>A0A410WAR0_9CORY</name>
<feature type="domain" description="UmuC" evidence="2">
    <location>
        <begin position="24"/>
        <end position="146"/>
    </location>
</feature>
<keyword evidence="1" id="KW-0227">DNA damage</keyword>
<dbReference type="InterPro" id="IPR001126">
    <property type="entry name" value="UmuC"/>
</dbReference>
<sequence length="499" mass="53673">MRVLALWCPDWPVQAAMMRGLVPAGAPVMINAKHRISVCNAAARAQGVRRGMRTREAQAIANAIVVDADEQRDAATFAGIAESLDQVASSIEILRPGLALVNAEAAGRFHGGEAKAAEKLIDASAREHMDSFIGIADDISTAVIAARTQDIVPPGGSRDFLREQPISRLLEPALGCEAEVVRTLNALGVCTLGAIDDLGVRAMITRFGAAGRRCHEVAAARDTRLVAPAIQQADLSVSITPETPLTRVHEAAFAGRELAAQLHQQLKAQGLVCMRLKITAFIGQQACERIWRTREPLSERATAERIRWQLDAWIQRAQVDDAAGGIDTLLLTPIECAPPEHYGLWGHTSDHARQQVLARVQSTLGTDAVLQPVSSGGRGVEDRVQFVPFGESQEAQAAFAGAIPGPLPASIGHPSARAQLVDAQGQPIRVVEAALSAPPAGFQWGQKRYRITGWAGPWPVDDQWWVGGHPCARLQIVAEGPHAWLLVWAGQWRVEASYT</sequence>
<dbReference type="GO" id="GO:0006281">
    <property type="term" value="P:DNA repair"/>
    <property type="evidence" value="ECO:0007669"/>
    <property type="project" value="InterPro"/>
</dbReference>
<dbReference type="Gene3D" id="3.40.1170.60">
    <property type="match status" value="1"/>
</dbReference>
<dbReference type="EMBL" id="CP035299">
    <property type="protein sequence ID" value="QAU53020.1"/>
    <property type="molecule type" value="Genomic_DNA"/>
</dbReference>
<proteinExistence type="predicted"/>
<accession>A0A410WAR0</accession>
<organism evidence="3 4">
    <name type="scientific">Corynebacterium pelargi</name>
    <dbReference type="NCBI Taxonomy" id="1471400"/>
    <lineage>
        <taxon>Bacteria</taxon>
        <taxon>Bacillati</taxon>
        <taxon>Actinomycetota</taxon>
        <taxon>Actinomycetes</taxon>
        <taxon>Mycobacteriales</taxon>
        <taxon>Corynebacteriaceae</taxon>
        <taxon>Corynebacterium</taxon>
    </lineage>
</organism>
<dbReference type="AlphaFoldDB" id="A0A410WAR0"/>
<evidence type="ECO:0000313" key="4">
    <source>
        <dbReference type="Proteomes" id="UP000288929"/>
    </source>
</evidence>